<keyword evidence="3" id="KW-1185">Reference proteome</keyword>
<dbReference type="SUPFAM" id="SSF56784">
    <property type="entry name" value="HAD-like"/>
    <property type="match status" value="1"/>
</dbReference>
<dbReference type="GO" id="GO:0005524">
    <property type="term" value="F:ATP binding"/>
    <property type="evidence" value="ECO:0007669"/>
    <property type="project" value="InterPro"/>
</dbReference>
<dbReference type="Proteomes" id="UP001177003">
    <property type="component" value="Chromosome 3"/>
</dbReference>
<dbReference type="InterPro" id="IPR001757">
    <property type="entry name" value="P_typ_ATPase"/>
</dbReference>
<evidence type="ECO:0000256" key="1">
    <source>
        <dbReference type="ARBA" id="ARBA00022842"/>
    </source>
</evidence>
<reference evidence="2" key="1">
    <citation type="submission" date="2023-04" db="EMBL/GenBank/DDBJ databases">
        <authorList>
            <person name="Vijverberg K."/>
            <person name="Xiong W."/>
            <person name="Schranz E."/>
        </authorList>
    </citation>
    <scope>NUCLEOTIDE SEQUENCE</scope>
</reference>
<dbReference type="AlphaFoldDB" id="A0AA35YK96"/>
<sequence>MEVVRWVLMSIEAKGLRKVLMSTNMNVCEHDKFLLVVRRYRLMSGLVDCNLTLGSSSNIQVENNVLKLLDERIGKTPASQVHCGPTSSHMWCGASASISQSQTSKKSFLQFLNRHFAECRLIQRIDVNVQTVFAMTGDGVNDAPTLKKADIGIPMGLGTTVAKNSS</sequence>
<dbReference type="InterPro" id="IPR023214">
    <property type="entry name" value="HAD_sf"/>
</dbReference>
<protein>
    <recommendedName>
        <fullName evidence="4">Calcium-transporting ATPase</fullName>
    </recommendedName>
</protein>
<proteinExistence type="predicted"/>
<dbReference type="GO" id="GO:0016887">
    <property type="term" value="F:ATP hydrolysis activity"/>
    <property type="evidence" value="ECO:0007669"/>
    <property type="project" value="InterPro"/>
</dbReference>
<dbReference type="InterPro" id="IPR036412">
    <property type="entry name" value="HAD-like_sf"/>
</dbReference>
<dbReference type="GO" id="GO:0016020">
    <property type="term" value="C:membrane"/>
    <property type="evidence" value="ECO:0007669"/>
    <property type="project" value="InterPro"/>
</dbReference>
<dbReference type="EMBL" id="OX465079">
    <property type="protein sequence ID" value="CAI9275479.1"/>
    <property type="molecule type" value="Genomic_DNA"/>
</dbReference>
<evidence type="ECO:0008006" key="4">
    <source>
        <dbReference type="Google" id="ProtNLM"/>
    </source>
</evidence>
<evidence type="ECO:0000313" key="3">
    <source>
        <dbReference type="Proteomes" id="UP001177003"/>
    </source>
</evidence>
<dbReference type="PRINTS" id="PR00120">
    <property type="entry name" value="HATPASE"/>
</dbReference>
<evidence type="ECO:0000313" key="2">
    <source>
        <dbReference type="EMBL" id="CAI9275479.1"/>
    </source>
</evidence>
<gene>
    <name evidence="2" type="ORF">LSALG_LOCUS15507</name>
</gene>
<dbReference type="Gene3D" id="3.40.50.1000">
    <property type="entry name" value="HAD superfamily/HAD-like"/>
    <property type="match status" value="1"/>
</dbReference>
<accession>A0AA35YK96</accession>
<dbReference type="PANTHER" id="PTHR42861">
    <property type="entry name" value="CALCIUM-TRANSPORTING ATPASE"/>
    <property type="match status" value="1"/>
</dbReference>
<organism evidence="2 3">
    <name type="scientific">Lactuca saligna</name>
    <name type="common">Willowleaf lettuce</name>
    <dbReference type="NCBI Taxonomy" id="75948"/>
    <lineage>
        <taxon>Eukaryota</taxon>
        <taxon>Viridiplantae</taxon>
        <taxon>Streptophyta</taxon>
        <taxon>Embryophyta</taxon>
        <taxon>Tracheophyta</taxon>
        <taxon>Spermatophyta</taxon>
        <taxon>Magnoliopsida</taxon>
        <taxon>eudicotyledons</taxon>
        <taxon>Gunneridae</taxon>
        <taxon>Pentapetalae</taxon>
        <taxon>asterids</taxon>
        <taxon>campanulids</taxon>
        <taxon>Asterales</taxon>
        <taxon>Asteraceae</taxon>
        <taxon>Cichorioideae</taxon>
        <taxon>Cichorieae</taxon>
        <taxon>Lactucinae</taxon>
        <taxon>Lactuca</taxon>
    </lineage>
</organism>
<keyword evidence="1" id="KW-0460">Magnesium</keyword>
<name>A0AA35YK96_LACSI</name>
<dbReference type="PRINTS" id="PR00119">
    <property type="entry name" value="CATATPASE"/>
</dbReference>